<organism evidence="2 3">
    <name type="scientific">Novosphingobium subterraneum</name>
    <dbReference type="NCBI Taxonomy" id="48936"/>
    <lineage>
        <taxon>Bacteria</taxon>
        <taxon>Pseudomonadati</taxon>
        <taxon>Pseudomonadota</taxon>
        <taxon>Alphaproteobacteria</taxon>
        <taxon>Sphingomonadales</taxon>
        <taxon>Sphingomonadaceae</taxon>
        <taxon>Novosphingobium</taxon>
    </lineage>
</organism>
<dbReference type="SUPFAM" id="SSF53448">
    <property type="entry name" value="Nucleotide-diphospho-sugar transferases"/>
    <property type="match status" value="1"/>
</dbReference>
<dbReference type="CDD" id="cd00761">
    <property type="entry name" value="Glyco_tranf_GTA_type"/>
    <property type="match status" value="1"/>
</dbReference>
<accession>A0A0B8ZFH1</accession>
<evidence type="ECO:0000313" key="3">
    <source>
        <dbReference type="Proteomes" id="UP000031338"/>
    </source>
</evidence>
<dbReference type="Gene3D" id="3.90.550.10">
    <property type="entry name" value="Spore Coat Polysaccharide Biosynthesis Protein SpsA, Chain A"/>
    <property type="match status" value="1"/>
</dbReference>
<reference evidence="2 3" key="1">
    <citation type="submission" date="2014-10" db="EMBL/GenBank/DDBJ databases">
        <title>Draft genome sequence of Novosphingobium subterraneum DSM 12447.</title>
        <authorList>
            <person name="Gan H.M."/>
            <person name="Gan H.Y."/>
            <person name="Savka M.A."/>
        </authorList>
    </citation>
    <scope>NUCLEOTIDE SEQUENCE [LARGE SCALE GENOMIC DNA]</scope>
    <source>
        <strain evidence="2 3">DSM 12447</strain>
    </source>
</reference>
<feature type="domain" description="Glycosyltransferase 2-like" evidence="1">
    <location>
        <begin position="9"/>
        <end position="134"/>
    </location>
</feature>
<evidence type="ECO:0000259" key="1">
    <source>
        <dbReference type="Pfam" id="PF00535"/>
    </source>
</evidence>
<dbReference type="EMBL" id="JRVC01000034">
    <property type="protein sequence ID" value="KHS41790.1"/>
    <property type="molecule type" value="Genomic_DNA"/>
</dbReference>
<dbReference type="InterPro" id="IPR001173">
    <property type="entry name" value="Glyco_trans_2-like"/>
</dbReference>
<dbReference type="PANTHER" id="PTHR43685">
    <property type="entry name" value="GLYCOSYLTRANSFERASE"/>
    <property type="match status" value="1"/>
</dbReference>
<evidence type="ECO:0000313" key="2">
    <source>
        <dbReference type="EMBL" id="KHS41790.1"/>
    </source>
</evidence>
<dbReference type="AlphaFoldDB" id="A0A0B8ZFH1"/>
<dbReference type="STRING" id="48936.NJ75_04510"/>
<keyword evidence="2" id="KW-0808">Transferase</keyword>
<gene>
    <name evidence="2" type="ORF">NJ75_04510</name>
</gene>
<name>A0A0B8ZFH1_9SPHN</name>
<dbReference type="GO" id="GO:0016740">
    <property type="term" value="F:transferase activity"/>
    <property type="evidence" value="ECO:0007669"/>
    <property type="project" value="UniProtKB-KW"/>
</dbReference>
<comment type="caution">
    <text evidence="2">The sequence shown here is derived from an EMBL/GenBank/DDBJ whole genome shotgun (WGS) entry which is preliminary data.</text>
</comment>
<sequence length="339" mass="37136">MGASPPLVSVILPAYNAQTTLGATLASVQAQTHENLEIIVVDDGSTDTTHDLVVAVQASDSRVRLIRQANAGVAAARNRALLEARGDWIAPLDADDLWHPQKLARQLSRLTLNPSAGVCYCWSVDIDMASRVTERRLLVPLFEGWVYDELLLDNFLSNSSSPLIRVEDARSVGGWDTALRDANAQGCEDWDFYLRLARVTPFQLEPGFLVGYRQSDTAMSRDIRRMRRSHALVMARQPASCTESCPHALRRSVALNSLYLGKLALASGRPFAAIALFLEAVAHAPRLILTRPVLRDLKTLVLSRARCSSAGQSRGDIMFADLDPNLPAMARNIIALRGA</sequence>
<keyword evidence="3" id="KW-1185">Reference proteome</keyword>
<dbReference type="InterPro" id="IPR029044">
    <property type="entry name" value="Nucleotide-diphossugar_trans"/>
</dbReference>
<proteinExistence type="predicted"/>
<dbReference type="Pfam" id="PF00535">
    <property type="entry name" value="Glycos_transf_2"/>
    <property type="match status" value="1"/>
</dbReference>
<protein>
    <submittedName>
        <fullName evidence="2">Family 2 glycosyl transferase</fullName>
    </submittedName>
</protein>
<dbReference type="GO" id="GO:0044010">
    <property type="term" value="P:single-species biofilm formation"/>
    <property type="evidence" value="ECO:0007669"/>
    <property type="project" value="TreeGrafter"/>
</dbReference>
<dbReference type="PANTHER" id="PTHR43685:SF2">
    <property type="entry name" value="GLYCOSYLTRANSFERASE 2-LIKE DOMAIN-CONTAINING PROTEIN"/>
    <property type="match status" value="1"/>
</dbReference>
<dbReference type="InterPro" id="IPR050834">
    <property type="entry name" value="Glycosyltransf_2"/>
</dbReference>
<dbReference type="Proteomes" id="UP000031338">
    <property type="component" value="Unassembled WGS sequence"/>
</dbReference>